<protein>
    <recommendedName>
        <fullName evidence="2">CASTOR ACT domain-containing protein</fullName>
    </recommendedName>
</protein>
<feature type="region of interest" description="Disordered" evidence="1">
    <location>
        <begin position="179"/>
        <end position="242"/>
    </location>
</feature>
<evidence type="ECO:0000259" key="2">
    <source>
        <dbReference type="Pfam" id="PF13840"/>
    </source>
</evidence>
<keyword evidence="4" id="KW-1185">Reference proteome</keyword>
<dbReference type="InterPro" id="IPR051719">
    <property type="entry name" value="CASTOR_mTORC1"/>
</dbReference>
<gene>
    <name evidence="3" type="ORF">AB1Y20_017977</name>
</gene>
<feature type="domain" description="CASTOR ACT" evidence="2">
    <location>
        <begin position="325"/>
        <end position="382"/>
    </location>
</feature>
<feature type="compositionally biased region" description="Low complexity" evidence="1">
    <location>
        <begin position="231"/>
        <end position="240"/>
    </location>
</feature>
<dbReference type="EMBL" id="JBGBPQ010000006">
    <property type="protein sequence ID" value="KAL1523015.1"/>
    <property type="molecule type" value="Genomic_DNA"/>
</dbReference>
<dbReference type="PANTHER" id="PTHR31131">
    <property type="entry name" value="CHROMOSOME 1, WHOLE GENOME SHOTGUN SEQUENCE"/>
    <property type="match status" value="1"/>
</dbReference>
<proteinExistence type="predicted"/>
<dbReference type="InterPro" id="IPR045865">
    <property type="entry name" value="ACT-like_dom_sf"/>
</dbReference>
<organism evidence="3 4">
    <name type="scientific">Prymnesium parvum</name>
    <name type="common">Toxic golden alga</name>
    <dbReference type="NCBI Taxonomy" id="97485"/>
    <lineage>
        <taxon>Eukaryota</taxon>
        <taxon>Haptista</taxon>
        <taxon>Haptophyta</taxon>
        <taxon>Prymnesiophyceae</taxon>
        <taxon>Prymnesiales</taxon>
        <taxon>Prymnesiaceae</taxon>
        <taxon>Prymnesium</taxon>
    </lineage>
</organism>
<evidence type="ECO:0000313" key="4">
    <source>
        <dbReference type="Proteomes" id="UP001515480"/>
    </source>
</evidence>
<evidence type="ECO:0000256" key="1">
    <source>
        <dbReference type="SAM" id="MobiDB-lite"/>
    </source>
</evidence>
<feature type="domain" description="CASTOR ACT" evidence="2">
    <location>
        <begin position="93"/>
        <end position="153"/>
    </location>
</feature>
<dbReference type="Proteomes" id="UP001515480">
    <property type="component" value="Unassembled WGS sequence"/>
</dbReference>
<accession>A0AB34JPY0</accession>
<comment type="caution">
    <text evidence="3">The sequence shown here is derived from an EMBL/GenBank/DDBJ whole genome shotgun (WGS) entry which is preliminary data.</text>
</comment>
<dbReference type="Pfam" id="PF13840">
    <property type="entry name" value="ACT_7"/>
    <property type="match status" value="2"/>
</dbReference>
<reference evidence="3 4" key="1">
    <citation type="journal article" date="2024" name="Science">
        <title>Giant polyketide synthase enzymes in the biosynthesis of giant marine polyether toxins.</title>
        <authorList>
            <person name="Fallon T.R."/>
            <person name="Shende V.V."/>
            <person name="Wierzbicki I.H."/>
            <person name="Pendleton A.L."/>
            <person name="Watervoot N.F."/>
            <person name="Auber R.P."/>
            <person name="Gonzalez D.J."/>
            <person name="Wisecaver J.H."/>
            <person name="Moore B.S."/>
        </authorList>
    </citation>
    <scope>NUCLEOTIDE SEQUENCE [LARGE SCALE GENOMIC DNA]</scope>
    <source>
        <strain evidence="3 4">12B1</strain>
    </source>
</reference>
<sequence length="399" mass="43745">MAAGVELDILSTEKLNVTLVSERLWVGRILPPELHGCAWPLLKCLMSSTANSGERAGFFSFTQDEDELTLMMDDWCHHVFASSASASAITYMPRRWRAFEFRLGALAWEVPGVMSFLSTLMSESQISILKVASYDRDFLLVQETDVAGASRLIQERLHLDVDCLKEAMQEKLATRRMGLAAGEGEEGEEGSFSQSRRAEAPDSEYGDGASSTDGRGGRAGSSRAAEESESDVAAGASDGAHPWSTDDSDGLYVKVLPTNLVVVRLQLAMLSLSTHALIQRLLFSSSRGRRCFWSYTHVEDEVSLIVDDLTLQDFPEEALVGGTSTRWRPLMLAGRSFAFNETGVVSAMFAPYEDGVPLLNISTFSTNVTLVEDSDIERALSAFKLPHKVLECEESDGED</sequence>
<evidence type="ECO:0000313" key="3">
    <source>
        <dbReference type="EMBL" id="KAL1523015.1"/>
    </source>
</evidence>
<dbReference type="InterPro" id="IPR027795">
    <property type="entry name" value="CASTOR_ACT_dom"/>
</dbReference>
<dbReference type="PANTHER" id="PTHR31131:SF6">
    <property type="entry name" value="CASTOR ACT DOMAIN-CONTAINING PROTEIN"/>
    <property type="match status" value="1"/>
</dbReference>
<dbReference type="Gene3D" id="3.30.2130.10">
    <property type="entry name" value="VC0802-like"/>
    <property type="match status" value="2"/>
</dbReference>
<dbReference type="AlphaFoldDB" id="A0AB34JPY0"/>
<dbReference type="SUPFAM" id="SSF55021">
    <property type="entry name" value="ACT-like"/>
    <property type="match status" value="1"/>
</dbReference>
<name>A0AB34JPY0_PRYPA</name>